<name>A0ABQ6N0X8_9STRA</name>
<keyword evidence="4" id="KW-0325">Glycoprotein</keyword>
<dbReference type="PANTHER" id="PTHR11247:SF27">
    <property type="entry name" value="LYSOSOMAL THIOESTERASE PPT2"/>
    <property type="match status" value="1"/>
</dbReference>
<comment type="function">
    <text evidence="8">Catalyzes the cleavage of thioester bonds from S-palmitoyl-CoA or S-palmitoyl-N-acetylcysteamine (unbranched structures) but does not have activity against palmitoylcysteine or palmitoylated proteins, branched structures or bulky head groups. Conversely, hydrolyzes both long and short chain fatty acyl-CoA substrate.</text>
</comment>
<comment type="subcellular location">
    <subcellularLocation>
        <location evidence="1">Lysosome</location>
    </subcellularLocation>
</comment>
<feature type="chain" id="PRO_5047205693" description="palmitoyl-CoA hydrolase" evidence="9">
    <location>
        <begin position="18"/>
        <end position="292"/>
    </location>
</feature>
<keyword evidence="2 9" id="KW-0732">Signal</keyword>
<accession>A0ABQ6N0X8</accession>
<evidence type="ECO:0000256" key="3">
    <source>
        <dbReference type="ARBA" id="ARBA00022801"/>
    </source>
</evidence>
<dbReference type="Proteomes" id="UP001165060">
    <property type="component" value="Unassembled WGS sequence"/>
</dbReference>
<comment type="catalytic activity">
    <reaction evidence="7">
        <text>S-hexadecanoyl-N-acetylcysteamine + H2O = N-acetylcysteamine + hexadecanoate + H(+)</text>
        <dbReference type="Rhea" id="RHEA:84099"/>
        <dbReference type="ChEBI" id="CHEBI:7896"/>
        <dbReference type="ChEBI" id="CHEBI:15377"/>
        <dbReference type="ChEBI" id="CHEBI:15378"/>
        <dbReference type="ChEBI" id="CHEBI:74410"/>
        <dbReference type="ChEBI" id="CHEBI:233601"/>
    </reaction>
</comment>
<dbReference type="Gene3D" id="3.40.50.1820">
    <property type="entry name" value="alpha/beta hydrolase"/>
    <property type="match status" value="1"/>
</dbReference>
<dbReference type="InterPro" id="IPR029058">
    <property type="entry name" value="AB_hydrolase_fold"/>
</dbReference>
<dbReference type="EMBL" id="BRYB01000800">
    <property type="protein sequence ID" value="GMI37989.1"/>
    <property type="molecule type" value="Genomic_DNA"/>
</dbReference>
<dbReference type="PANTHER" id="PTHR11247">
    <property type="entry name" value="PALMITOYL-PROTEIN THIOESTERASE/DOLICHYLDIPHOSPHATASE 1"/>
    <property type="match status" value="1"/>
</dbReference>
<evidence type="ECO:0000256" key="1">
    <source>
        <dbReference type="ARBA" id="ARBA00004371"/>
    </source>
</evidence>
<organism evidence="10 11">
    <name type="scientific">Tetraparma gracilis</name>
    <dbReference type="NCBI Taxonomy" id="2962635"/>
    <lineage>
        <taxon>Eukaryota</taxon>
        <taxon>Sar</taxon>
        <taxon>Stramenopiles</taxon>
        <taxon>Ochrophyta</taxon>
        <taxon>Bolidophyceae</taxon>
        <taxon>Parmales</taxon>
        <taxon>Triparmaceae</taxon>
        <taxon>Tetraparma</taxon>
    </lineage>
</organism>
<dbReference type="SUPFAM" id="SSF53474">
    <property type="entry name" value="alpha/beta-Hydrolases"/>
    <property type="match status" value="1"/>
</dbReference>
<evidence type="ECO:0000313" key="10">
    <source>
        <dbReference type="EMBL" id="GMI37989.1"/>
    </source>
</evidence>
<evidence type="ECO:0000256" key="5">
    <source>
        <dbReference type="ARBA" id="ARBA00023228"/>
    </source>
</evidence>
<dbReference type="EC" id="3.1.2.2" evidence="6"/>
<evidence type="ECO:0000313" key="11">
    <source>
        <dbReference type="Proteomes" id="UP001165060"/>
    </source>
</evidence>
<keyword evidence="3" id="KW-0378">Hydrolase</keyword>
<evidence type="ECO:0000256" key="8">
    <source>
        <dbReference type="ARBA" id="ARBA00093353"/>
    </source>
</evidence>
<evidence type="ECO:0000256" key="2">
    <source>
        <dbReference type="ARBA" id="ARBA00022729"/>
    </source>
</evidence>
<sequence>MLKTVLLAATAAVSVSAADYKPVLILHGISGSAAQYDGMVADLNARGQEAYALPVFEGNPESWASLNYQVEHIAATIEGIVSADPDTYADGYHLVCHSQGGLTCRCLTEYMSDHNIDTLVSMAGPQLGVYDEAFFSFFKHVSLQDLTLEEIYHVAYNSLAQMTLSVANMWNDPNHQDEFQSSDTFLPKYNEANDEHKANFLSLNKAVFVVGDIGNSYDGGIGPWQSALFAYPDADGNLVEMEGQEFYKSDNFGLRSMDERGDLFFQTVDGVSHNDWIDKSEIYKEYVFPHLE</sequence>
<proteinExistence type="predicted"/>
<comment type="caution">
    <text evidence="10">The sequence shown here is derived from an EMBL/GenBank/DDBJ whole genome shotgun (WGS) entry which is preliminary data.</text>
</comment>
<reference evidence="10 11" key="1">
    <citation type="journal article" date="2023" name="Commun. Biol.">
        <title>Genome analysis of Parmales, the sister group of diatoms, reveals the evolutionary specialization of diatoms from phago-mixotrophs to photoautotrophs.</title>
        <authorList>
            <person name="Ban H."/>
            <person name="Sato S."/>
            <person name="Yoshikawa S."/>
            <person name="Yamada K."/>
            <person name="Nakamura Y."/>
            <person name="Ichinomiya M."/>
            <person name="Sato N."/>
            <person name="Blanc-Mathieu R."/>
            <person name="Endo H."/>
            <person name="Kuwata A."/>
            <person name="Ogata H."/>
        </authorList>
    </citation>
    <scope>NUCLEOTIDE SEQUENCE [LARGE SCALE GENOMIC DNA]</scope>
</reference>
<feature type="signal peptide" evidence="9">
    <location>
        <begin position="1"/>
        <end position="17"/>
    </location>
</feature>
<evidence type="ECO:0000256" key="4">
    <source>
        <dbReference type="ARBA" id="ARBA00023180"/>
    </source>
</evidence>
<dbReference type="Pfam" id="PF02089">
    <property type="entry name" value="Palm_thioest"/>
    <property type="match status" value="1"/>
</dbReference>
<evidence type="ECO:0000256" key="7">
    <source>
        <dbReference type="ARBA" id="ARBA00093223"/>
    </source>
</evidence>
<evidence type="ECO:0000256" key="6">
    <source>
        <dbReference type="ARBA" id="ARBA00038848"/>
    </source>
</evidence>
<gene>
    <name evidence="10" type="ORF">TeGR_g3955</name>
</gene>
<protein>
    <recommendedName>
        <fullName evidence="6">palmitoyl-CoA hydrolase</fullName>
        <ecNumber evidence="6">3.1.2.2</ecNumber>
    </recommendedName>
</protein>
<keyword evidence="5" id="KW-0458">Lysosome</keyword>
<evidence type="ECO:0000256" key="9">
    <source>
        <dbReference type="SAM" id="SignalP"/>
    </source>
</evidence>
<keyword evidence="11" id="KW-1185">Reference proteome</keyword>